<accession>A0ABT5BBG6</accession>
<comment type="caution">
    <text evidence="1">The sequence shown here is derived from an EMBL/GenBank/DDBJ whole genome shotgun (WGS) entry which is preliminary data.</text>
</comment>
<dbReference type="SUPFAM" id="SSF63829">
    <property type="entry name" value="Calcium-dependent phosphotriesterase"/>
    <property type="match status" value="1"/>
</dbReference>
<evidence type="ECO:0000313" key="1">
    <source>
        <dbReference type="EMBL" id="MDC0671073.1"/>
    </source>
</evidence>
<reference evidence="1 2" key="1">
    <citation type="submission" date="2022-11" db="EMBL/GenBank/DDBJ databases">
        <title>Minimal conservation of predation-associated metabolite biosynthetic gene clusters underscores biosynthetic potential of Myxococcota including descriptions for ten novel species: Archangium lansinium sp. nov., Myxococcus landrumus sp. nov., Nannocystis bai.</title>
        <authorList>
            <person name="Ahearne A."/>
            <person name="Stevens C."/>
            <person name="Dowd S."/>
        </authorList>
    </citation>
    <scope>NUCLEOTIDE SEQUENCE [LARGE SCALE GENOMIC DNA]</scope>
    <source>
        <strain evidence="1 2">NCELM</strain>
    </source>
</reference>
<name>A0ABT5BBG6_9BACT</name>
<dbReference type="EMBL" id="JAQNDN010000013">
    <property type="protein sequence ID" value="MDC0671073.1"/>
    <property type="molecule type" value="Genomic_DNA"/>
</dbReference>
<dbReference type="Proteomes" id="UP001217838">
    <property type="component" value="Unassembled WGS sequence"/>
</dbReference>
<gene>
    <name evidence="1" type="ORF">POL58_25175</name>
</gene>
<evidence type="ECO:0008006" key="3">
    <source>
        <dbReference type="Google" id="ProtNLM"/>
    </source>
</evidence>
<sequence length="327" mass="34681">MRRAALTCLVFGLSACPQPPGDDASWEIVEKGLPGSLMSVWGRGADDVWIVGADAGSGPAVKHWDGAAWSELDAGSPGHLWWVSGLGDGVWMSGDAGRVLRYDRNDMSFETWTMPTAERLYGVFPLAEDNVWACGSDEQNTAGVIWRYDGDVWAAPADLTPELMAGFACFKIWGSGPDDLWFVGYGGVVLRYQGGTWSRIELPADRPLFTVHGAGGDVFAVGGAVSGYIVELGDAGARDVTPKGEVPQFAGIYAGESATVAAGLEGAIWQRGDDGVWTEIEAAPTTPLEYHAVYVDPDGGIWAVGGRIYTGPLSDGLLTHYGPPLPQ</sequence>
<proteinExistence type="predicted"/>
<organism evidence="1 2">
    <name type="scientific">Nannocystis radixulma</name>
    <dbReference type="NCBI Taxonomy" id="2995305"/>
    <lineage>
        <taxon>Bacteria</taxon>
        <taxon>Pseudomonadati</taxon>
        <taxon>Myxococcota</taxon>
        <taxon>Polyangia</taxon>
        <taxon>Nannocystales</taxon>
        <taxon>Nannocystaceae</taxon>
        <taxon>Nannocystis</taxon>
    </lineage>
</organism>
<protein>
    <recommendedName>
        <fullName evidence="3">Photosynthesis system II assembly factor Ycf48/Hcf136-like domain-containing protein</fullName>
    </recommendedName>
</protein>
<dbReference type="RefSeq" id="WP_272001127.1">
    <property type="nucleotide sequence ID" value="NZ_JAQNDN010000013.1"/>
</dbReference>
<dbReference type="PROSITE" id="PS51257">
    <property type="entry name" value="PROKAR_LIPOPROTEIN"/>
    <property type="match status" value="1"/>
</dbReference>
<evidence type="ECO:0000313" key="2">
    <source>
        <dbReference type="Proteomes" id="UP001217838"/>
    </source>
</evidence>
<keyword evidence="2" id="KW-1185">Reference proteome</keyword>